<dbReference type="Pfam" id="PF20013">
    <property type="entry name" value="GAP1-N2"/>
    <property type="match status" value="1"/>
</dbReference>
<proteinExistence type="predicted"/>
<dbReference type="InterPro" id="IPR045402">
    <property type="entry name" value="GAP1-N2"/>
</dbReference>
<dbReference type="RefSeq" id="WP_275118676.1">
    <property type="nucleotide sequence ID" value="NZ_JAOTPO010000007.1"/>
</dbReference>
<organism evidence="3 4">
    <name type="scientific">Alkalihalobacterium chitinilyticum</name>
    <dbReference type="NCBI Taxonomy" id="2980103"/>
    <lineage>
        <taxon>Bacteria</taxon>
        <taxon>Bacillati</taxon>
        <taxon>Bacillota</taxon>
        <taxon>Bacilli</taxon>
        <taxon>Bacillales</taxon>
        <taxon>Bacillaceae</taxon>
        <taxon>Alkalihalobacterium</taxon>
    </lineage>
</organism>
<evidence type="ECO:0000259" key="2">
    <source>
        <dbReference type="Pfam" id="PF20014"/>
    </source>
</evidence>
<accession>A0ABT5VFK4</accession>
<evidence type="ECO:0000259" key="1">
    <source>
        <dbReference type="Pfam" id="PF20013"/>
    </source>
</evidence>
<gene>
    <name evidence="3" type="ORF">N7Z68_11775</name>
</gene>
<dbReference type="Proteomes" id="UP001148125">
    <property type="component" value="Unassembled WGS sequence"/>
</dbReference>
<keyword evidence="4" id="KW-1185">Reference proteome</keyword>
<dbReference type="Pfam" id="PF20014">
    <property type="entry name" value="GAP1-M"/>
    <property type="match status" value="1"/>
</dbReference>
<evidence type="ECO:0000313" key="4">
    <source>
        <dbReference type="Proteomes" id="UP001148125"/>
    </source>
</evidence>
<sequence>MKLLQLYYTSCQRGRSPGSGFQVYSASEGLTEEEILEIERYGVYIPPTHLPGHPTEEEIKTKFPVAFSFFQLKNGRYGICQSVYIGKDYSGRYGNYFSHALILEEGEWPFDPILLYKSPDLRTSLTLTEQEISYAPSPLPPLSSIKLGAEITEEKVNELISNERNKDVLTGMLNALIEEKGAPGSLFITAEQNEIPLWVAAVRLALPFQLTHQLFFTTYSYDPERENFVINATLDEGVRFNFQDRGLYSQLNMFNMKEDSVSRINSHFSYPDQMAGKLKLIKKFEVFLKDYNYSQLNGDLDKALKLFALQHSPTVLLSEKDWLDMISYARRYLRQEAFSNFMEKVPVDQLSDIPSRSDLEAVKEIVLFLFETANITKLEAHHEKATEFLIEALDVKMTEARDVTTIKTIEQFFEEVYQVIVERRYFYNLFLSPERLDLLREQLQQMNNREKERFYHQKVIQFISETNKSWGDLYKSQKDFIVQYLPGELQYSQFCSGSFFAQMVVYWGKRVTNHSSFNLVKKEFDTATRPSMWEDKVCRTLEKEKEGRELLLNLFSKEIEATTEKTDYLIQYLARIGELSQFWREHSKNILSKYKEEVLIGKPFDELLKLFKNEGLVHLLEQNGILKSLMKNSELILPFNKGLQEKREQLVTLNNKYLELIGKDHKKLVLAIETIDLKQKKKYDTDYLKSFIPAAMKELEKWEYKDYLLWALPDLMPAFYQDKKVFSDLVKKIDRVEFTPTIIESLQKLKETQKLKHSPNFFAEYFYLLNDREADEYSRSAKEEMKKYLIENPNEAKKIDELFKNVKGDLPVKKKWQSFYKEAQKERGNAFMRSVKKLMGR</sequence>
<evidence type="ECO:0000313" key="3">
    <source>
        <dbReference type="EMBL" id="MDE5414060.1"/>
    </source>
</evidence>
<feature type="domain" description="GTPase-associated protein 1 middle" evidence="2">
    <location>
        <begin position="169"/>
        <end position="243"/>
    </location>
</feature>
<protein>
    <submittedName>
        <fullName evidence="3">Uncharacterized protein</fullName>
    </submittedName>
</protein>
<dbReference type="InterPro" id="IPR045401">
    <property type="entry name" value="GAP1-M"/>
</dbReference>
<comment type="caution">
    <text evidence="3">The sequence shown here is derived from an EMBL/GenBank/DDBJ whole genome shotgun (WGS) entry which is preliminary data.</text>
</comment>
<dbReference type="EMBL" id="JAOTPO010000007">
    <property type="protein sequence ID" value="MDE5414060.1"/>
    <property type="molecule type" value="Genomic_DNA"/>
</dbReference>
<reference evidence="3" key="1">
    <citation type="submission" date="2024-05" db="EMBL/GenBank/DDBJ databases">
        <title>Alkalihalobacillus sp. strain MEB203 novel alkaliphilic bacterium from Lonar Lake, India.</title>
        <authorList>
            <person name="Joshi A."/>
            <person name="Thite S."/>
            <person name="Mengade P."/>
        </authorList>
    </citation>
    <scope>NUCLEOTIDE SEQUENCE</scope>
    <source>
        <strain evidence="3">MEB 203</strain>
    </source>
</reference>
<feature type="domain" description="GTPase-associated protein 1 N-terminal" evidence="1">
    <location>
        <begin position="4"/>
        <end position="131"/>
    </location>
</feature>
<name>A0ABT5VFK4_9BACI</name>